<reference evidence="13 14" key="1">
    <citation type="submission" date="2018-06" db="EMBL/GenBank/DDBJ databases">
        <authorList>
            <consortium name="Pathogen Informatics"/>
            <person name="Doyle S."/>
        </authorList>
    </citation>
    <scope>NUCLEOTIDE SEQUENCE [LARGE SCALE GENOMIC DNA]</scope>
    <source>
        <strain evidence="13 14">NCTC11819</strain>
    </source>
</reference>
<keyword evidence="6" id="KW-0819">tRNA processing</keyword>
<dbReference type="GeneID" id="61168651"/>
<evidence type="ECO:0000313" key="13">
    <source>
        <dbReference type="EMBL" id="STO16710.1"/>
    </source>
</evidence>
<dbReference type="GO" id="GO:0005737">
    <property type="term" value="C:cytoplasm"/>
    <property type="evidence" value="ECO:0007669"/>
    <property type="project" value="UniProtKB-SubCell"/>
</dbReference>
<evidence type="ECO:0000313" key="14">
    <source>
        <dbReference type="Proteomes" id="UP000255284"/>
    </source>
</evidence>
<evidence type="ECO:0000256" key="2">
    <source>
        <dbReference type="ARBA" id="ARBA00007663"/>
    </source>
</evidence>
<accession>A0A378PBN0</accession>
<comment type="subcellular location">
    <subcellularLocation>
        <location evidence="1">Cytoplasm</location>
    </subcellularLocation>
</comment>
<comment type="catalytic activity">
    <reaction evidence="11">
        <text>L-threonine + hydrogencarbonate + ATP = L-threonylcarbamoyladenylate + diphosphate + H2O</text>
        <dbReference type="Rhea" id="RHEA:36407"/>
        <dbReference type="ChEBI" id="CHEBI:15377"/>
        <dbReference type="ChEBI" id="CHEBI:17544"/>
        <dbReference type="ChEBI" id="CHEBI:30616"/>
        <dbReference type="ChEBI" id="CHEBI:33019"/>
        <dbReference type="ChEBI" id="CHEBI:57926"/>
        <dbReference type="ChEBI" id="CHEBI:73682"/>
        <dbReference type="EC" id="2.7.7.87"/>
    </reaction>
</comment>
<protein>
    <recommendedName>
        <fullName evidence="10">L-threonylcarbamoyladenylate synthase</fullName>
        <ecNumber evidence="3">2.7.7.87</ecNumber>
    </recommendedName>
    <alternativeName>
        <fullName evidence="10">L-threonylcarbamoyladenylate synthase</fullName>
    </alternativeName>
</protein>
<sequence>MEIFRVDPESGALSESELAACEAAVKSSELLVIPTDTVYGIASVPFEPAAVQRLQGAKGRSEDFPPPVLVSGVAALDSLLERPAIFGAPAPLYEAARRLATAFWPGPLTIIARANPRLGWNLGKTGGTIALRQPDHPVALQILEATGPLAVTSANRHGAPPATDISAATAYFWDKVAVYVDAGESPSGQPSTIVNLTKLDAAGQPVIARAGAITAAEIRAVLGS</sequence>
<keyword evidence="5" id="KW-0808">Transferase</keyword>
<dbReference type="InterPro" id="IPR017945">
    <property type="entry name" value="DHBP_synth_RibB-like_a/b_dom"/>
</dbReference>
<keyword evidence="8" id="KW-0547">Nucleotide-binding</keyword>
<dbReference type="GO" id="GO:0006450">
    <property type="term" value="P:regulation of translational fidelity"/>
    <property type="evidence" value="ECO:0007669"/>
    <property type="project" value="TreeGrafter"/>
</dbReference>
<dbReference type="PANTHER" id="PTHR17490">
    <property type="entry name" value="SUA5"/>
    <property type="match status" value="1"/>
</dbReference>
<dbReference type="AlphaFoldDB" id="A0A378PBN0"/>
<proteinExistence type="inferred from homology"/>
<evidence type="ECO:0000256" key="9">
    <source>
        <dbReference type="ARBA" id="ARBA00022840"/>
    </source>
</evidence>
<comment type="caution">
    <text evidence="13">The sequence shown here is derived from an EMBL/GenBank/DDBJ whole genome shotgun (WGS) entry which is preliminary data.</text>
</comment>
<dbReference type="InterPro" id="IPR006070">
    <property type="entry name" value="Sua5-like_dom"/>
</dbReference>
<evidence type="ECO:0000259" key="12">
    <source>
        <dbReference type="PROSITE" id="PS51163"/>
    </source>
</evidence>
<evidence type="ECO:0000256" key="4">
    <source>
        <dbReference type="ARBA" id="ARBA00022490"/>
    </source>
</evidence>
<dbReference type="InterPro" id="IPR050156">
    <property type="entry name" value="TC-AMP_synthase_SUA5"/>
</dbReference>
<dbReference type="GO" id="GO:0008033">
    <property type="term" value="P:tRNA processing"/>
    <property type="evidence" value="ECO:0007669"/>
    <property type="project" value="UniProtKB-KW"/>
</dbReference>
<dbReference type="GO" id="GO:0003725">
    <property type="term" value="F:double-stranded RNA binding"/>
    <property type="evidence" value="ECO:0007669"/>
    <property type="project" value="InterPro"/>
</dbReference>
<dbReference type="Proteomes" id="UP000255284">
    <property type="component" value="Unassembled WGS sequence"/>
</dbReference>
<dbReference type="EC" id="2.7.7.87" evidence="3"/>
<dbReference type="EMBL" id="UGGQ01000006">
    <property type="protein sequence ID" value="STO16710.1"/>
    <property type="molecule type" value="Genomic_DNA"/>
</dbReference>
<evidence type="ECO:0000256" key="7">
    <source>
        <dbReference type="ARBA" id="ARBA00022695"/>
    </source>
</evidence>
<evidence type="ECO:0000256" key="3">
    <source>
        <dbReference type="ARBA" id="ARBA00012584"/>
    </source>
</evidence>
<feature type="domain" description="YrdC-like" evidence="12">
    <location>
        <begin position="15"/>
        <end position="213"/>
    </location>
</feature>
<dbReference type="RefSeq" id="WP_114989615.1">
    <property type="nucleotide sequence ID" value="NZ_JACHMA010000001.1"/>
</dbReference>
<gene>
    <name evidence="13" type="primary">rimN</name>
    <name evidence="13" type="ORF">NCTC11819_01281</name>
</gene>
<evidence type="ECO:0000256" key="6">
    <source>
        <dbReference type="ARBA" id="ARBA00022694"/>
    </source>
</evidence>
<dbReference type="NCBIfam" id="TIGR00057">
    <property type="entry name" value="L-threonylcarbamoyladenylate synthase"/>
    <property type="match status" value="1"/>
</dbReference>
<dbReference type="Gene3D" id="3.90.870.10">
    <property type="entry name" value="DHBP synthase"/>
    <property type="match status" value="1"/>
</dbReference>
<keyword evidence="7" id="KW-0548">Nucleotidyltransferase</keyword>
<dbReference type="Pfam" id="PF01300">
    <property type="entry name" value="Sua5_yciO_yrdC"/>
    <property type="match status" value="1"/>
</dbReference>
<evidence type="ECO:0000256" key="5">
    <source>
        <dbReference type="ARBA" id="ARBA00022679"/>
    </source>
</evidence>
<dbReference type="PROSITE" id="PS51163">
    <property type="entry name" value="YRDC"/>
    <property type="match status" value="1"/>
</dbReference>
<keyword evidence="9" id="KW-0067">ATP-binding</keyword>
<organism evidence="13 14">
    <name type="scientific">Mobiluncus mulieris</name>
    <dbReference type="NCBI Taxonomy" id="2052"/>
    <lineage>
        <taxon>Bacteria</taxon>
        <taxon>Bacillati</taxon>
        <taxon>Actinomycetota</taxon>
        <taxon>Actinomycetes</taxon>
        <taxon>Actinomycetales</taxon>
        <taxon>Actinomycetaceae</taxon>
        <taxon>Mobiluncus</taxon>
    </lineage>
</organism>
<dbReference type="GO" id="GO:0000049">
    <property type="term" value="F:tRNA binding"/>
    <property type="evidence" value="ECO:0007669"/>
    <property type="project" value="TreeGrafter"/>
</dbReference>
<keyword evidence="4" id="KW-0963">Cytoplasm</keyword>
<dbReference type="GO" id="GO:0005524">
    <property type="term" value="F:ATP binding"/>
    <property type="evidence" value="ECO:0007669"/>
    <property type="project" value="UniProtKB-KW"/>
</dbReference>
<evidence type="ECO:0000256" key="1">
    <source>
        <dbReference type="ARBA" id="ARBA00004496"/>
    </source>
</evidence>
<dbReference type="PANTHER" id="PTHR17490:SF16">
    <property type="entry name" value="THREONYLCARBAMOYL-AMP SYNTHASE"/>
    <property type="match status" value="1"/>
</dbReference>
<evidence type="ECO:0000256" key="10">
    <source>
        <dbReference type="ARBA" id="ARBA00029774"/>
    </source>
</evidence>
<dbReference type="SUPFAM" id="SSF55821">
    <property type="entry name" value="YrdC/RibB"/>
    <property type="match status" value="1"/>
</dbReference>
<comment type="similarity">
    <text evidence="2">Belongs to the SUA5 family.</text>
</comment>
<evidence type="ECO:0000256" key="8">
    <source>
        <dbReference type="ARBA" id="ARBA00022741"/>
    </source>
</evidence>
<dbReference type="GO" id="GO:0061710">
    <property type="term" value="F:L-threonylcarbamoyladenylate synthase"/>
    <property type="evidence" value="ECO:0007669"/>
    <property type="project" value="UniProtKB-EC"/>
</dbReference>
<name>A0A378PBN0_9ACTO</name>
<evidence type="ECO:0000256" key="11">
    <source>
        <dbReference type="ARBA" id="ARBA00048366"/>
    </source>
</evidence>